<name>A0A6J7L921_9ZZZZ</name>
<keyword evidence="1" id="KW-0472">Membrane</keyword>
<reference evidence="2" key="1">
    <citation type="submission" date="2020-05" db="EMBL/GenBank/DDBJ databases">
        <authorList>
            <person name="Chiriac C."/>
            <person name="Salcher M."/>
            <person name="Ghai R."/>
            <person name="Kavagutti S V."/>
        </authorList>
    </citation>
    <scope>NUCLEOTIDE SEQUENCE</scope>
</reference>
<organism evidence="2">
    <name type="scientific">freshwater metagenome</name>
    <dbReference type="NCBI Taxonomy" id="449393"/>
    <lineage>
        <taxon>unclassified sequences</taxon>
        <taxon>metagenomes</taxon>
        <taxon>ecological metagenomes</taxon>
    </lineage>
</organism>
<sequence length="146" mass="14911">MTIRFAWRPQPLWIPAGLLLGAACGAVVGAVVMTAWSVVDGSDDVSALGSSAALGGIFGGATGLVVGAVVGTVMTFIVGSHLPHEEARDRAAVVGTLATTFVLAIALALMLPVFQVAVPVLVLNMLCTGPLCLWLAGTRPFRSHGF</sequence>
<feature type="transmembrane region" description="Helical" evidence="1">
    <location>
        <begin position="12"/>
        <end position="36"/>
    </location>
</feature>
<proteinExistence type="predicted"/>
<feature type="transmembrane region" description="Helical" evidence="1">
    <location>
        <begin position="91"/>
        <end position="110"/>
    </location>
</feature>
<feature type="transmembrane region" description="Helical" evidence="1">
    <location>
        <begin position="116"/>
        <end position="136"/>
    </location>
</feature>
<evidence type="ECO:0000256" key="1">
    <source>
        <dbReference type="SAM" id="Phobius"/>
    </source>
</evidence>
<keyword evidence="1" id="KW-0812">Transmembrane</keyword>
<keyword evidence="1" id="KW-1133">Transmembrane helix</keyword>
<gene>
    <name evidence="2" type="ORF">UFOPK3662_03353</name>
</gene>
<dbReference type="AlphaFoldDB" id="A0A6J7L921"/>
<evidence type="ECO:0000313" key="2">
    <source>
        <dbReference type="EMBL" id="CAB4962669.1"/>
    </source>
</evidence>
<protein>
    <submittedName>
        <fullName evidence="2">Unannotated protein</fullName>
    </submittedName>
</protein>
<feature type="transmembrane region" description="Helical" evidence="1">
    <location>
        <begin position="56"/>
        <end position="79"/>
    </location>
</feature>
<accession>A0A6J7L921</accession>
<dbReference type="EMBL" id="CAFBMW010000039">
    <property type="protein sequence ID" value="CAB4962669.1"/>
    <property type="molecule type" value="Genomic_DNA"/>
</dbReference>
<dbReference type="PROSITE" id="PS51257">
    <property type="entry name" value="PROKAR_LIPOPROTEIN"/>
    <property type="match status" value="1"/>
</dbReference>